<organism evidence="1 2">
    <name type="scientific">Luedemannella flava</name>
    <dbReference type="NCBI Taxonomy" id="349316"/>
    <lineage>
        <taxon>Bacteria</taxon>
        <taxon>Bacillati</taxon>
        <taxon>Actinomycetota</taxon>
        <taxon>Actinomycetes</taxon>
        <taxon>Micromonosporales</taxon>
        <taxon>Micromonosporaceae</taxon>
        <taxon>Luedemannella</taxon>
    </lineage>
</organism>
<dbReference type="Proteomes" id="UP001500218">
    <property type="component" value="Unassembled WGS sequence"/>
</dbReference>
<evidence type="ECO:0000313" key="2">
    <source>
        <dbReference type="Proteomes" id="UP001500218"/>
    </source>
</evidence>
<gene>
    <name evidence="1" type="ORF">GCM10009682_52430</name>
</gene>
<sequence>MSDPSVWSAILADPGGPFDPATLRLVVRDQQRWSRRWLYPWVRPLSRAVVFVIRVVKAFVPGVRAHVTMDALCVWFLRRFVSPEAGTLLIRHFIVETNLLNVAIRNARVAGLSPVTLRPTSLRDLGNRAVIEHDVNVYDVLVALRAGRHRPGPLDLSGLDVEPIDASPGLRRWLNLDIQTALCLMNIPFAACLTRDEYRRAVHSLRLDTQLLGVLASLTGDDTFWRWRPAGIPLRVDSGLDVPRAVYEHAVICEYAHAHLRARAAATIRVDVPVYSQAGSSSPGLPHDVLVGQVGEDR</sequence>
<evidence type="ECO:0000313" key="1">
    <source>
        <dbReference type="EMBL" id="GAA1826289.1"/>
    </source>
</evidence>
<dbReference type="EMBL" id="BAAALT010000228">
    <property type="protein sequence ID" value="GAA1826289.1"/>
    <property type="molecule type" value="Genomic_DNA"/>
</dbReference>
<accession>A0ABP4YP58</accession>
<proteinExistence type="predicted"/>
<name>A0ABP4YP58_9ACTN</name>
<comment type="caution">
    <text evidence="1">The sequence shown here is derived from an EMBL/GenBank/DDBJ whole genome shotgun (WGS) entry which is preliminary data.</text>
</comment>
<reference evidence="2" key="1">
    <citation type="journal article" date="2019" name="Int. J. Syst. Evol. Microbiol.">
        <title>The Global Catalogue of Microorganisms (GCM) 10K type strain sequencing project: providing services to taxonomists for standard genome sequencing and annotation.</title>
        <authorList>
            <consortium name="The Broad Institute Genomics Platform"/>
            <consortium name="The Broad Institute Genome Sequencing Center for Infectious Disease"/>
            <person name="Wu L."/>
            <person name="Ma J."/>
        </authorList>
    </citation>
    <scope>NUCLEOTIDE SEQUENCE [LARGE SCALE GENOMIC DNA]</scope>
    <source>
        <strain evidence="2">JCM 13250</strain>
    </source>
</reference>
<dbReference type="RefSeq" id="WP_344137972.1">
    <property type="nucleotide sequence ID" value="NZ_BAAALT010000228.1"/>
</dbReference>
<keyword evidence="2" id="KW-1185">Reference proteome</keyword>
<protein>
    <submittedName>
        <fullName evidence="1">Uncharacterized protein</fullName>
    </submittedName>
</protein>
<dbReference type="InterPro" id="IPR054268">
    <property type="entry name" value="DUF6999"/>
</dbReference>
<dbReference type="Pfam" id="PF22523">
    <property type="entry name" value="DUF6999"/>
    <property type="match status" value="1"/>
</dbReference>